<dbReference type="InterPro" id="IPR036881">
    <property type="entry name" value="Glyco_hydro_3_C_sf"/>
</dbReference>
<dbReference type="EC" id="3.2.1.21" evidence="4"/>
<dbReference type="InterPro" id="IPR050288">
    <property type="entry name" value="Cellulose_deg_GH3"/>
</dbReference>
<dbReference type="SUPFAM" id="SSF56988">
    <property type="entry name" value="Anthrax protective antigen"/>
    <property type="match status" value="1"/>
</dbReference>
<evidence type="ECO:0000256" key="10">
    <source>
        <dbReference type="ARBA" id="ARBA00041603"/>
    </source>
</evidence>
<dbReference type="PROSITE" id="PS51820">
    <property type="entry name" value="PA14"/>
    <property type="match status" value="1"/>
</dbReference>
<evidence type="ECO:0000256" key="8">
    <source>
        <dbReference type="ARBA" id="ARBA00039569"/>
    </source>
</evidence>
<evidence type="ECO:0000256" key="6">
    <source>
        <dbReference type="ARBA" id="ARBA00023180"/>
    </source>
</evidence>
<evidence type="ECO:0000256" key="1">
    <source>
        <dbReference type="ARBA" id="ARBA00000448"/>
    </source>
</evidence>
<evidence type="ECO:0000256" key="11">
    <source>
        <dbReference type="ARBA" id="ARBA00041809"/>
    </source>
</evidence>
<dbReference type="PANTHER" id="PTHR42715:SF27">
    <property type="entry name" value="BETA-GLUCOSIDASE-RELATED"/>
    <property type="match status" value="1"/>
</dbReference>
<dbReference type="Gene3D" id="2.60.120.260">
    <property type="entry name" value="Galactose-binding domain-like"/>
    <property type="match status" value="1"/>
</dbReference>
<dbReference type="InterPro" id="IPR011658">
    <property type="entry name" value="PA14_dom"/>
</dbReference>
<dbReference type="Pfam" id="PF07691">
    <property type="entry name" value="PA14"/>
    <property type="match status" value="1"/>
</dbReference>
<evidence type="ECO:0000256" key="9">
    <source>
        <dbReference type="ARBA" id="ARBA00041279"/>
    </source>
</evidence>
<dbReference type="InterPro" id="IPR037524">
    <property type="entry name" value="PA14/GLEYA"/>
</dbReference>
<accession>A0ABR1QAC4</accession>
<evidence type="ECO:0000259" key="12">
    <source>
        <dbReference type="PROSITE" id="PS51820"/>
    </source>
</evidence>
<evidence type="ECO:0000313" key="14">
    <source>
        <dbReference type="Proteomes" id="UP001391051"/>
    </source>
</evidence>
<reference evidence="13 14" key="1">
    <citation type="submission" date="2023-01" db="EMBL/GenBank/DDBJ databases">
        <title>Analysis of 21 Apiospora genomes using comparative genomics revels a genus with tremendous synthesis potential of carbohydrate active enzymes and secondary metabolites.</title>
        <authorList>
            <person name="Sorensen T."/>
        </authorList>
    </citation>
    <scope>NUCLEOTIDE SEQUENCE [LARGE SCALE GENOMIC DNA]</scope>
    <source>
        <strain evidence="13 14">CBS 24483</strain>
    </source>
</reference>
<dbReference type="EMBL" id="JAQQWE010000006">
    <property type="protein sequence ID" value="KAK7949363.1"/>
    <property type="molecule type" value="Genomic_DNA"/>
</dbReference>
<comment type="caution">
    <text evidence="13">The sequence shown here is derived from an EMBL/GenBank/DDBJ whole genome shotgun (WGS) entry which is preliminary data.</text>
</comment>
<evidence type="ECO:0000256" key="7">
    <source>
        <dbReference type="ARBA" id="ARBA00023295"/>
    </source>
</evidence>
<dbReference type="InterPro" id="IPR019800">
    <property type="entry name" value="Glyco_hydro_3_AS"/>
</dbReference>
<evidence type="ECO:0000256" key="5">
    <source>
        <dbReference type="ARBA" id="ARBA00022801"/>
    </source>
</evidence>
<dbReference type="RefSeq" id="XP_066698869.1">
    <property type="nucleotide sequence ID" value="XM_066846471.1"/>
</dbReference>
<dbReference type="InterPro" id="IPR001764">
    <property type="entry name" value="Glyco_hydro_3_N"/>
</dbReference>
<dbReference type="SUPFAM" id="SSF51445">
    <property type="entry name" value="(Trans)glycosidases"/>
    <property type="match status" value="1"/>
</dbReference>
<dbReference type="PANTHER" id="PTHR42715">
    <property type="entry name" value="BETA-GLUCOSIDASE"/>
    <property type="match status" value="1"/>
</dbReference>
<gene>
    <name evidence="13" type="ORF">PG986_010249</name>
</gene>
<feature type="domain" description="PA14" evidence="12">
    <location>
        <begin position="371"/>
        <end position="487"/>
    </location>
</feature>
<dbReference type="Proteomes" id="UP001391051">
    <property type="component" value="Unassembled WGS sequence"/>
</dbReference>
<evidence type="ECO:0000256" key="4">
    <source>
        <dbReference type="ARBA" id="ARBA00012744"/>
    </source>
</evidence>
<protein>
    <recommendedName>
        <fullName evidence="8">Probable beta-glucosidase I</fullName>
        <ecNumber evidence="4">3.2.1.21</ecNumber>
    </recommendedName>
    <alternativeName>
        <fullName evidence="9">Beta-D-glucoside glucohydrolase I</fullName>
    </alternativeName>
    <alternativeName>
        <fullName evidence="10">Cellobiase I</fullName>
    </alternativeName>
    <alternativeName>
        <fullName evidence="11">Gentiobiase I</fullName>
    </alternativeName>
</protein>
<keyword evidence="7" id="KW-0326">Glycosidase</keyword>
<evidence type="ECO:0000256" key="2">
    <source>
        <dbReference type="ARBA" id="ARBA00004987"/>
    </source>
</evidence>
<dbReference type="Gene3D" id="3.20.20.300">
    <property type="entry name" value="Glycoside hydrolase, family 3, N-terminal domain"/>
    <property type="match status" value="1"/>
</dbReference>
<dbReference type="PRINTS" id="PR00133">
    <property type="entry name" value="GLHYDRLASE3"/>
</dbReference>
<name>A0ABR1QAC4_9PEZI</name>
<sequence>MAGPFDVEDLISQLTADEKISLLSGMNSSTHATKANLRTSDGPNGIRGQRFFNGAPSHCLPCGTGLAATWDAALLRRAGAVLLGRACAAQGAHIWLGPTVNMLRSPLGGRGFESYSEDPFLSGAMAAAVVTGVQSNVGVAACIKHFVCNDQEHERQAVDCVVSERALREIYLMPFMLAQRDVKPLCYMTSYSRLNGVHVSENSRLMEEVLRKEWGFDGLIMSDWFGTYSASESTNAGLDLEMPGPPRDTKLTPKVNRMRGQKLLVSLGNRKVSQHALNDRVRNLLTLANKVTPIASEGNVSEDVNDTAEARALMRELAVAGIVLLKNKDSVLPLDKSKSGIAQHATDVKYTLGAHGYKQLPAISMMSTREDGEPGMTCRFFNEPPSEDPGNRVCRDVVQTDLSDMLLVDYSHPEIRQDVWYMDMSGTITPAESGEYQFGCSVRGKAKVFVDGQLVVDNATAQRQGATFMGAGTLEERGTKTLEAGRT</sequence>
<comment type="catalytic activity">
    <reaction evidence="1">
        <text>Hydrolysis of terminal, non-reducing beta-D-glucosyl residues with release of beta-D-glucose.</text>
        <dbReference type="EC" id="3.2.1.21"/>
    </reaction>
</comment>
<dbReference type="GeneID" id="92079533"/>
<comment type="pathway">
    <text evidence="2">Glycan metabolism; cellulose degradation.</text>
</comment>
<keyword evidence="6" id="KW-0325">Glycoprotein</keyword>
<dbReference type="InterPro" id="IPR017853">
    <property type="entry name" value="GH"/>
</dbReference>
<dbReference type="InterPro" id="IPR036962">
    <property type="entry name" value="Glyco_hydro_3_N_sf"/>
</dbReference>
<dbReference type="Pfam" id="PF00933">
    <property type="entry name" value="Glyco_hydro_3"/>
    <property type="match status" value="1"/>
</dbReference>
<proteinExistence type="inferred from homology"/>
<keyword evidence="5" id="KW-0378">Hydrolase</keyword>
<comment type="similarity">
    <text evidence="3">Belongs to the glycosyl hydrolase 3 family.</text>
</comment>
<dbReference type="Gene3D" id="3.40.50.1700">
    <property type="entry name" value="Glycoside hydrolase family 3 C-terminal domain"/>
    <property type="match status" value="1"/>
</dbReference>
<keyword evidence="14" id="KW-1185">Reference proteome</keyword>
<evidence type="ECO:0000256" key="3">
    <source>
        <dbReference type="ARBA" id="ARBA00005336"/>
    </source>
</evidence>
<dbReference type="PROSITE" id="PS00775">
    <property type="entry name" value="GLYCOSYL_HYDROL_F3"/>
    <property type="match status" value="1"/>
</dbReference>
<evidence type="ECO:0000313" key="13">
    <source>
        <dbReference type="EMBL" id="KAK7949363.1"/>
    </source>
</evidence>
<organism evidence="13 14">
    <name type="scientific">Apiospora aurea</name>
    <dbReference type="NCBI Taxonomy" id="335848"/>
    <lineage>
        <taxon>Eukaryota</taxon>
        <taxon>Fungi</taxon>
        <taxon>Dikarya</taxon>
        <taxon>Ascomycota</taxon>
        <taxon>Pezizomycotina</taxon>
        <taxon>Sordariomycetes</taxon>
        <taxon>Xylariomycetidae</taxon>
        <taxon>Amphisphaeriales</taxon>
        <taxon>Apiosporaceae</taxon>
        <taxon>Apiospora</taxon>
    </lineage>
</organism>